<name>A0A6J4R6G1_9ACTN</name>
<sequence>MRRSASPVYPARRETAGRTLGRRGSFARSRARSLRDRGGFTGGAGPEEGGGERWGPAAYKVVVPEQRLVVRIMGHDPHGSVNDYLPAVRPYGVLRMAWAIWREIPDVGLKAAALVAWRVRREGEAAVFRTTLVIAEFLRRRLLLRHHLRTRLERTE</sequence>
<dbReference type="AlphaFoldDB" id="A0A6J4R6G1"/>
<accession>A0A6J4R6G1</accession>
<evidence type="ECO:0000256" key="1">
    <source>
        <dbReference type="SAM" id="MobiDB-lite"/>
    </source>
</evidence>
<feature type="region of interest" description="Disordered" evidence="1">
    <location>
        <begin position="1"/>
        <end position="54"/>
    </location>
</feature>
<evidence type="ECO:0000313" key="2">
    <source>
        <dbReference type="EMBL" id="CAA9465587.1"/>
    </source>
</evidence>
<organism evidence="2">
    <name type="scientific">uncultured Rubrobacteraceae bacterium</name>
    <dbReference type="NCBI Taxonomy" id="349277"/>
    <lineage>
        <taxon>Bacteria</taxon>
        <taxon>Bacillati</taxon>
        <taxon>Actinomycetota</taxon>
        <taxon>Rubrobacteria</taxon>
        <taxon>Rubrobacterales</taxon>
        <taxon>Rubrobacteraceae</taxon>
        <taxon>environmental samples</taxon>
    </lineage>
</organism>
<proteinExistence type="predicted"/>
<protein>
    <submittedName>
        <fullName evidence="2">Uncharacterized protein</fullName>
    </submittedName>
</protein>
<reference evidence="2" key="1">
    <citation type="submission" date="2020-02" db="EMBL/GenBank/DDBJ databases">
        <authorList>
            <person name="Meier V. D."/>
        </authorList>
    </citation>
    <scope>NUCLEOTIDE SEQUENCE</scope>
    <source>
        <strain evidence="2">AVDCRST_MAG25</strain>
    </source>
</reference>
<dbReference type="EMBL" id="CADCVI010000089">
    <property type="protein sequence ID" value="CAA9465587.1"/>
    <property type="molecule type" value="Genomic_DNA"/>
</dbReference>
<feature type="compositionally biased region" description="Gly residues" evidence="1">
    <location>
        <begin position="39"/>
        <end position="48"/>
    </location>
</feature>
<gene>
    <name evidence="2" type="ORF">AVDCRST_MAG25-1488</name>
</gene>